<name>M7Z7I3_TRIUA</name>
<dbReference type="PANTHER" id="PTHR46598:SF1">
    <property type="entry name" value="OS10G0422566 PROTEIN"/>
    <property type="match status" value="1"/>
</dbReference>
<feature type="domain" description="At1g68980-like TPR repeats" evidence="4">
    <location>
        <begin position="241"/>
        <end position="371"/>
    </location>
</feature>
<accession>M7Z7I3</accession>
<evidence type="ECO:0000259" key="4">
    <source>
        <dbReference type="Pfam" id="PF25245"/>
    </source>
</evidence>
<dbReference type="InterPro" id="IPR011990">
    <property type="entry name" value="TPR-like_helical_dom_sf"/>
</dbReference>
<organism evidence="5">
    <name type="scientific">Triticum urartu</name>
    <name type="common">Red wild einkorn</name>
    <name type="synonym">Crithodium urartu</name>
    <dbReference type="NCBI Taxonomy" id="4572"/>
    <lineage>
        <taxon>Eukaryota</taxon>
        <taxon>Viridiplantae</taxon>
        <taxon>Streptophyta</taxon>
        <taxon>Embryophyta</taxon>
        <taxon>Tracheophyta</taxon>
        <taxon>Spermatophyta</taxon>
        <taxon>Magnoliopsida</taxon>
        <taxon>Liliopsida</taxon>
        <taxon>Poales</taxon>
        <taxon>Poaceae</taxon>
        <taxon>BOP clade</taxon>
        <taxon>Pooideae</taxon>
        <taxon>Triticodae</taxon>
        <taxon>Triticeae</taxon>
        <taxon>Triticinae</taxon>
        <taxon>Triticum</taxon>
    </lineage>
</organism>
<dbReference type="STRING" id="4572.M7Z7I3"/>
<keyword evidence="2" id="KW-0677">Repeat</keyword>
<dbReference type="Pfam" id="PF13041">
    <property type="entry name" value="PPR_2"/>
    <property type="match status" value="1"/>
</dbReference>
<keyword evidence="3" id="KW-0809">Transit peptide</keyword>
<dbReference type="EMBL" id="KD123988">
    <property type="protein sequence ID" value="EMS59143.1"/>
    <property type="molecule type" value="Genomic_DNA"/>
</dbReference>
<dbReference type="Pfam" id="PF25245">
    <property type="entry name" value="TPR_At1g68980"/>
    <property type="match status" value="1"/>
</dbReference>
<proteinExistence type="inferred from homology"/>
<dbReference type="NCBIfam" id="TIGR00756">
    <property type="entry name" value="PPR"/>
    <property type="match status" value="1"/>
</dbReference>
<evidence type="ECO:0000256" key="2">
    <source>
        <dbReference type="ARBA" id="ARBA00022737"/>
    </source>
</evidence>
<dbReference type="OMA" id="RICTARP"/>
<sequence length="936" mass="104852">MAPSAPHPPVLLLRRRRVSAQVAGVCTSRCTKRSSTGSTGSRCPTPTSRCRTAGTWIRSGSRCRRFCESQRAHDEGVRRHWVQLTPEQRRMPEYAADSLNWEAWFALEHEEQRWVGVDAISPGSAADPDAGGSANPSGRTTRGCVGTGCSSRQSSDGCPSNTQMLRLARICTARPRSGRAVFALLACPPPCIASHSLDHKYHDAIKCTGDKDTGFSNRKSHVVTRGACFSTATETVLVQARDSSLLASEIETGTDQQRFDDAWRAYEKHLHMDGLPRKSVLSKLITGFAATCDTHRLNQSYNVVDRAFQERHELLEKEALIYLSLILARCALPYLAVNVVRKLVKIEAYPPVAAWSAIIAHMCQTATGSFLAADMVMEIGYLFQNNRVDPRKKSNRPLLAMKPNSFTFSIVLTASLLFGTTKKAEQLLELMPRIGVKPEASLLVVMARIYEKNGHKDEIQKLKRHVDEACGLSESEFRQYYDCLLSCHLKFGDLDSAVDMVLDMLKKGNNAKRSLEAAKAVLEAVESNKLYLPYEKTGPENSGSPDKPLSTDRQMQNYSSFFKDKSFARFELEARELHKLLSDKLQEQVGLVKSEHGVLHPTETMYAKLVKAFLEADKISALASFLVKASKEDSPVSVESSFVVQVINACISLGLLEQAHDLLDEMRFSGVRIGSSIYSSLLKAYCKEENHEDDITALLKDAQQAGIQLDSSCYEDLIQSRAHHNNTTGALHLFKEMKSSNIQKSVNREFEMLVQSCDSNEAALTAKLVEEVKSGHTVNHALHDWNNVIHFFCKKRLMHDAHKALSKMRVLGHTPNAQTFHCLVTAYAAVGGKYVEVTDLWGEMKVLANSNSMKFDQELLDSLLYCFVRGGFFLRAMEVIELMEKCEMFIDKYKYKSLWLKYHRTLYKGKAPKVQTEAQLIRREAALHFKRWIGLT</sequence>
<dbReference type="Pfam" id="PF01535">
    <property type="entry name" value="PPR"/>
    <property type="match status" value="2"/>
</dbReference>
<evidence type="ECO:0000256" key="1">
    <source>
        <dbReference type="ARBA" id="ARBA00007626"/>
    </source>
</evidence>
<protein>
    <recommendedName>
        <fullName evidence="4">At1g68980-like TPR repeats domain-containing protein</fullName>
    </recommendedName>
</protein>
<reference evidence="5" key="1">
    <citation type="journal article" date="2013" name="Nature">
        <title>Draft genome of the wheat A-genome progenitor Triticum urartu.</title>
        <authorList>
            <person name="Ling H.Q."/>
            <person name="Zhao S."/>
            <person name="Liu D."/>
            <person name="Wang J."/>
            <person name="Sun H."/>
            <person name="Zhang C."/>
            <person name="Fan H."/>
            <person name="Li D."/>
            <person name="Dong L."/>
            <person name="Tao Y."/>
            <person name="Gao C."/>
            <person name="Wu H."/>
            <person name="Li Y."/>
            <person name="Cui Y."/>
            <person name="Guo X."/>
            <person name="Zheng S."/>
            <person name="Wang B."/>
            <person name="Yu K."/>
            <person name="Liang Q."/>
            <person name="Yang W."/>
            <person name="Lou X."/>
            <person name="Chen J."/>
            <person name="Feng M."/>
            <person name="Jian J."/>
            <person name="Zhang X."/>
            <person name="Luo G."/>
            <person name="Jiang Y."/>
            <person name="Liu J."/>
            <person name="Wang Z."/>
            <person name="Sha Y."/>
            <person name="Zhang B."/>
            <person name="Wu H."/>
            <person name="Tang D."/>
            <person name="Shen Q."/>
            <person name="Xue P."/>
            <person name="Zou S."/>
            <person name="Wang X."/>
            <person name="Liu X."/>
            <person name="Wang F."/>
            <person name="Yang Y."/>
            <person name="An X."/>
            <person name="Dong Z."/>
            <person name="Zhang K."/>
            <person name="Zhang X."/>
            <person name="Luo M.C."/>
            <person name="Dvorak J."/>
            <person name="Tong Y."/>
            <person name="Wang J."/>
            <person name="Yang H."/>
            <person name="Li Z."/>
            <person name="Wang D."/>
            <person name="Zhang A."/>
            <person name="Wang J."/>
        </authorList>
    </citation>
    <scope>NUCLEOTIDE SEQUENCE</scope>
</reference>
<dbReference type="eggNOG" id="ENOG502QVPW">
    <property type="taxonomic scope" value="Eukaryota"/>
</dbReference>
<dbReference type="PROSITE" id="PS51375">
    <property type="entry name" value="PPR"/>
    <property type="match status" value="2"/>
</dbReference>
<dbReference type="InterPro" id="IPR057440">
    <property type="entry name" value="At1g68980-like_TPR"/>
</dbReference>
<dbReference type="Pfam" id="PF13812">
    <property type="entry name" value="PPR_3"/>
    <property type="match status" value="1"/>
</dbReference>
<evidence type="ECO:0000313" key="5">
    <source>
        <dbReference type="EMBL" id="EMS59143.1"/>
    </source>
</evidence>
<dbReference type="PANTHER" id="PTHR46598">
    <property type="entry name" value="BNAC05G43320D PROTEIN"/>
    <property type="match status" value="1"/>
</dbReference>
<dbReference type="Gene3D" id="1.25.40.10">
    <property type="entry name" value="Tetratricopeptide repeat domain"/>
    <property type="match status" value="3"/>
</dbReference>
<gene>
    <name evidence="5" type="ORF">TRIUR3_16600</name>
</gene>
<dbReference type="AlphaFoldDB" id="M7Z7I3"/>
<dbReference type="InterPro" id="IPR002885">
    <property type="entry name" value="PPR_rpt"/>
</dbReference>
<evidence type="ECO:0000256" key="3">
    <source>
        <dbReference type="ARBA" id="ARBA00022946"/>
    </source>
</evidence>
<comment type="similarity">
    <text evidence="1">Belongs to the PPR family. P subfamily.</text>
</comment>